<feature type="transmembrane region" description="Helical" evidence="1">
    <location>
        <begin position="12"/>
        <end position="33"/>
    </location>
</feature>
<accession>A0A8J2SUG2</accession>
<dbReference type="Proteomes" id="UP000789595">
    <property type="component" value="Unassembled WGS sequence"/>
</dbReference>
<dbReference type="EMBL" id="CAKKNE010000005">
    <property type="protein sequence ID" value="CAH0376548.1"/>
    <property type="molecule type" value="Genomic_DNA"/>
</dbReference>
<feature type="transmembrane region" description="Helical" evidence="1">
    <location>
        <begin position="70"/>
        <end position="96"/>
    </location>
</feature>
<feature type="transmembrane region" description="Helical" evidence="1">
    <location>
        <begin position="122"/>
        <end position="140"/>
    </location>
</feature>
<keyword evidence="1" id="KW-1133">Transmembrane helix</keyword>
<proteinExistence type="predicted"/>
<evidence type="ECO:0000256" key="1">
    <source>
        <dbReference type="SAM" id="Phobius"/>
    </source>
</evidence>
<evidence type="ECO:0000313" key="2">
    <source>
        <dbReference type="EMBL" id="CAH0376548.1"/>
    </source>
</evidence>
<organism evidence="2 3">
    <name type="scientific">Pelagomonas calceolata</name>
    <dbReference type="NCBI Taxonomy" id="35677"/>
    <lineage>
        <taxon>Eukaryota</taxon>
        <taxon>Sar</taxon>
        <taxon>Stramenopiles</taxon>
        <taxon>Ochrophyta</taxon>
        <taxon>Pelagophyceae</taxon>
        <taxon>Pelagomonadales</taxon>
        <taxon>Pelagomonadaceae</taxon>
        <taxon>Pelagomonas</taxon>
    </lineage>
</organism>
<protein>
    <submittedName>
        <fullName evidence="2">Uncharacterized protein</fullName>
    </submittedName>
</protein>
<comment type="caution">
    <text evidence="2">The sequence shown here is derived from an EMBL/GenBank/DDBJ whole genome shotgun (WGS) entry which is preliminary data.</text>
</comment>
<dbReference type="AlphaFoldDB" id="A0A8J2SUG2"/>
<name>A0A8J2SUG2_9STRA</name>
<feature type="transmembrane region" description="Helical" evidence="1">
    <location>
        <begin position="281"/>
        <end position="298"/>
    </location>
</feature>
<gene>
    <name evidence="2" type="ORF">PECAL_5P11450</name>
</gene>
<reference evidence="2" key="1">
    <citation type="submission" date="2021-11" db="EMBL/GenBank/DDBJ databases">
        <authorList>
            <consortium name="Genoscope - CEA"/>
            <person name="William W."/>
        </authorList>
    </citation>
    <scope>NUCLEOTIDE SEQUENCE</scope>
</reference>
<keyword evidence="1" id="KW-0472">Membrane</keyword>
<evidence type="ECO:0000313" key="3">
    <source>
        <dbReference type="Proteomes" id="UP000789595"/>
    </source>
</evidence>
<feature type="transmembrane region" description="Helical" evidence="1">
    <location>
        <begin position="161"/>
        <end position="181"/>
    </location>
</feature>
<keyword evidence="1" id="KW-0812">Transmembrane</keyword>
<sequence length="390" mass="43373">MPQFYGSQRLFWYLIVAVTLNSASLGVLTYFLYMRAKAGSTAVWHFFAVFERCLPAWWKEKRLEAERESVAQLVTSAIALGYLLHSLTLISGPALFDDGDPSVRKGGIHTTWPCSVVGAFEQYFSLLSVGCAGFLAPYMSHKLVVQHKRPETVARTLGSRITLISTVAFAVTACVLFGTQWSHHGQVFGPSGCWCWVDSGNRRWTRIRALVVALVSFYLFVLIGIIYSAWVLLEMRKEVSGLRAPAAEDKPRLERIGSLYLSAETARENVARRLTMSNVDAAGALARALLFGHVWLLHPVGRLSMKQSLFWPYMVEGFAVLAYFGHVATPTPVAFLPVVVQFVGRWGLYRFVTHKFNIVPGHAYYDAFEDRKQPLELAAVLGGVAVACLA</sequence>
<feature type="transmembrane region" description="Helical" evidence="1">
    <location>
        <begin position="209"/>
        <end position="233"/>
    </location>
</feature>
<dbReference type="Gene3D" id="1.20.1070.10">
    <property type="entry name" value="Rhodopsin 7-helix transmembrane proteins"/>
    <property type="match status" value="1"/>
</dbReference>
<feature type="transmembrane region" description="Helical" evidence="1">
    <location>
        <begin position="318"/>
        <end position="340"/>
    </location>
</feature>
<keyword evidence="3" id="KW-1185">Reference proteome</keyword>